<dbReference type="PANTHER" id="PTHR11610">
    <property type="entry name" value="LIPASE"/>
    <property type="match status" value="1"/>
</dbReference>
<dbReference type="EMBL" id="VTPC01003838">
    <property type="protein sequence ID" value="KAF2897939.1"/>
    <property type="molecule type" value="Genomic_DNA"/>
</dbReference>
<evidence type="ECO:0000313" key="8">
    <source>
        <dbReference type="Proteomes" id="UP000801492"/>
    </source>
</evidence>
<dbReference type="GO" id="GO:0016042">
    <property type="term" value="P:lipid catabolic process"/>
    <property type="evidence" value="ECO:0007669"/>
    <property type="project" value="TreeGrafter"/>
</dbReference>
<evidence type="ECO:0000259" key="6">
    <source>
        <dbReference type="Pfam" id="PF00151"/>
    </source>
</evidence>
<gene>
    <name evidence="7" type="ORF">ILUMI_08235</name>
</gene>
<dbReference type="InterPro" id="IPR013818">
    <property type="entry name" value="Lipase"/>
</dbReference>
<name>A0A8K0D2B6_IGNLU</name>
<dbReference type="Gene3D" id="3.40.50.1820">
    <property type="entry name" value="alpha/beta hydrolase"/>
    <property type="match status" value="1"/>
</dbReference>
<feature type="domain" description="Lipase" evidence="6">
    <location>
        <begin position="1"/>
        <end position="162"/>
    </location>
</feature>
<dbReference type="GO" id="GO:0016298">
    <property type="term" value="F:lipase activity"/>
    <property type="evidence" value="ECO:0007669"/>
    <property type="project" value="InterPro"/>
</dbReference>
<dbReference type="PRINTS" id="PR00821">
    <property type="entry name" value="TAGLIPASE"/>
</dbReference>
<comment type="similarity">
    <text evidence="2 4">Belongs to the AB hydrolase superfamily. Lipase family.</text>
</comment>
<evidence type="ECO:0000256" key="1">
    <source>
        <dbReference type="ARBA" id="ARBA00004613"/>
    </source>
</evidence>
<evidence type="ECO:0000313" key="7">
    <source>
        <dbReference type="EMBL" id="KAF2897939.1"/>
    </source>
</evidence>
<dbReference type="Proteomes" id="UP000801492">
    <property type="component" value="Unassembled WGS sequence"/>
</dbReference>
<comment type="subcellular location">
    <subcellularLocation>
        <location evidence="1">Secreted</location>
    </subcellularLocation>
</comment>
<dbReference type="OrthoDB" id="199913at2759"/>
<dbReference type="InterPro" id="IPR000734">
    <property type="entry name" value="TAG_lipase"/>
</dbReference>
<organism evidence="7 8">
    <name type="scientific">Ignelater luminosus</name>
    <name type="common">Cucubano</name>
    <name type="synonym">Pyrophorus luminosus</name>
    <dbReference type="NCBI Taxonomy" id="2038154"/>
    <lineage>
        <taxon>Eukaryota</taxon>
        <taxon>Metazoa</taxon>
        <taxon>Ecdysozoa</taxon>
        <taxon>Arthropoda</taxon>
        <taxon>Hexapoda</taxon>
        <taxon>Insecta</taxon>
        <taxon>Pterygota</taxon>
        <taxon>Neoptera</taxon>
        <taxon>Endopterygota</taxon>
        <taxon>Coleoptera</taxon>
        <taxon>Polyphaga</taxon>
        <taxon>Elateriformia</taxon>
        <taxon>Elateroidea</taxon>
        <taxon>Elateridae</taxon>
        <taxon>Agrypninae</taxon>
        <taxon>Pyrophorini</taxon>
        <taxon>Ignelater</taxon>
    </lineage>
</organism>
<dbReference type="GO" id="GO:0005615">
    <property type="term" value="C:extracellular space"/>
    <property type="evidence" value="ECO:0007669"/>
    <property type="project" value="TreeGrafter"/>
</dbReference>
<keyword evidence="3" id="KW-0964">Secreted</keyword>
<proteinExistence type="inferred from homology"/>
<evidence type="ECO:0000256" key="5">
    <source>
        <dbReference type="SAM" id="Phobius"/>
    </source>
</evidence>
<keyword evidence="5" id="KW-1133">Transmembrane helix</keyword>
<feature type="transmembrane region" description="Helical" evidence="5">
    <location>
        <begin position="23"/>
        <end position="41"/>
    </location>
</feature>
<feature type="non-terminal residue" evidence="7">
    <location>
        <position position="1"/>
    </location>
</feature>
<dbReference type="PANTHER" id="PTHR11610:SF173">
    <property type="entry name" value="LIPASE DOMAIN-CONTAINING PROTEIN-RELATED"/>
    <property type="match status" value="1"/>
</dbReference>
<sequence length="196" mass="22136">QTVAEMLISLRAENRLFFNNVHIIGQGLGAHIAGLVGLYIYRRMNEQIYRVTALEVSRIGFESAPADKRLDKMDAKIVDVYHTAADWLGLNMSLGTIDFWINGGKAPQPGCLAPQVFQEDPLFIGYCSFKMSIWYYVYTIRFVVLGEKCNSYANFKAGLCEQNEIAYFGDDYTGKYTGSFYLDLTCPDKKCVSNVK</sequence>
<protein>
    <recommendedName>
        <fullName evidence="6">Lipase domain-containing protein</fullName>
    </recommendedName>
</protein>
<accession>A0A8K0D2B6</accession>
<dbReference type="AlphaFoldDB" id="A0A8K0D2B6"/>
<dbReference type="GO" id="GO:0017171">
    <property type="term" value="F:serine hydrolase activity"/>
    <property type="evidence" value="ECO:0007669"/>
    <property type="project" value="TreeGrafter"/>
</dbReference>
<comment type="caution">
    <text evidence="7">The sequence shown here is derived from an EMBL/GenBank/DDBJ whole genome shotgun (WGS) entry which is preliminary data.</text>
</comment>
<reference evidence="7" key="1">
    <citation type="submission" date="2019-08" db="EMBL/GenBank/DDBJ databases">
        <title>The genome of the North American firefly Photinus pyralis.</title>
        <authorList>
            <consortium name="Photinus pyralis genome working group"/>
            <person name="Fallon T.R."/>
            <person name="Sander Lower S.E."/>
            <person name="Weng J.-K."/>
        </authorList>
    </citation>
    <scope>NUCLEOTIDE SEQUENCE</scope>
    <source>
        <strain evidence="7">TRF0915ILg1</strain>
        <tissue evidence="7">Whole body</tissue>
    </source>
</reference>
<dbReference type="Pfam" id="PF00151">
    <property type="entry name" value="Lipase"/>
    <property type="match status" value="1"/>
</dbReference>
<keyword evidence="8" id="KW-1185">Reference proteome</keyword>
<evidence type="ECO:0000256" key="2">
    <source>
        <dbReference type="ARBA" id="ARBA00010701"/>
    </source>
</evidence>
<keyword evidence="5" id="KW-0472">Membrane</keyword>
<evidence type="ECO:0000256" key="4">
    <source>
        <dbReference type="RuleBase" id="RU004262"/>
    </source>
</evidence>
<evidence type="ECO:0000256" key="3">
    <source>
        <dbReference type="ARBA" id="ARBA00022525"/>
    </source>
</evidence>
<keyword evidence="5" id="KW-0812">Transmembrane</keyword>
<dbReference type="SUPFAM" id="SSF53474">
    <property type="entry name" value="alpha/beta-Hydrolases"/>
    <property type="match status" value="1"/>
</dbReference>
<dbReference type="InterPro" id="IPR029058">
    <property type="entry name" value="AB_hydrolase_fold"/>
</dbReference>